<dbReference type="Proteomes" id="UP000320314">
    <property type="component" value="Unassembled WGS sequence"/>
</dbReference>
<name>A0A506TZQ4_9HYPH</name>
<sequence length="266" mass="29130">MLELTLGVALVSVLTPAANAARTILACIESVGCQRDVDLEHVVVDDGSCDATAALVEEACRDDPRLKLVRHERSLGAGPARNRAAEAAGGRFVAFLDADDRWLPDKLSTQLAYMRGNAVAFSYGAYRVYRDDAPSKARIFRPPATLCYADLLASCPIGCSTVMLDRERTGQVAMPAIRSGQDWAYWLALTRSGLRAHAFPGVHTAYTVRRGSLSANKLRKLRDVFAIYRDQERLSPLASCRFLAAHAQYVVSGKRRFLAAERDGEL</sequence>
<feature type="domain" description="Glycosyltransferase 2-like" evidence="1">
    <location>
        <begin position="12"/>
        <end position="139"/>
    </location>
</feature>
<evidence type="ECO:0000313" key="2">
    <source>
        <dbReference type="EMBL" id="TPW27563.1"/>
    </source>
</evidence>
<dbReference type="AlphaFoldDB" id="A0A506TZQ4"/>
<comment type="caution">
    <text evidence="2">The sequence shown here is derived from an EMBL/GenBank/DDBJ whole genome shotgun (WGS) entry which is preliminary data.</text>
</comment>
<dbReference type="InterPro" id="IPR001173">
    <property type="entry name" value="Glyco_trans_2-like"/>
</dbReference>
<proteinExistence type="predicted"/>
<reference evidence="2 3" key="1">
    <citation type="submission" date="2019-06" db="EMBL/GenBank/DDBJ databases">
        <authorList>
            <person name="Li M."/>
        </authorList>
    </citation>
    <scope>NUCLEOTIDE SEQUENCE [LARGE SCALE GENOMIC DNA]</scope>
    <source>
        <strain evidence="2 3">BGMRC6574</strain>
    </source>
</reference>
<protein>
    <submittedName>
        <fullName evidence="2">Glycosyltransferase family 2 protein</fullName>
    </submittedName>
</protein>
<dbReference type="Pfam" id="PF00535">
    <property type="entry name" value="Glycos_transf_2"/>
    <property type="match status" value="1"/>
</dbReference>
<dbReference type="Gene3D" id="3.90.550.10">
    <property type="entry name" value="Spore Coat Polysaccharide Biosynthesis Protein SpsA, Chain A"/>
    <property type="match status" value="1"/>
</dbReference>
<organism evidence="2 3">
    <name type="scientific">Pararhizobium mangrovi</name>
    <dbReference type="NCBI Taxonomy" id="2590452"/>
    <lineage>
        <taxon>Bacteria</taxon>
        <taxon>Pseudomonadati</taxon>
        <taxon>Pseudomonadota</taxon>
        <taxon>Alphaproteobacteria</taxon>
        <taxon>Hyphomicrobiales</taxon>
        <taxon>Rhizobiaceae</taxon>
        <taxon>Rhizobium/Agrobacterium group</taxon>
        <taxon>Pararhizobium</taxon>
    </lineage>
</organism>
<dbReference type="EMBL" id="VHLH01000020">
    <property type="protein sequence ID" value="TPW27563.1"/>
    <property type="molecule type" value="Genomic_DNA"/>
</dbReference>
<dbReference type="InterPro" id="IPR050834">
    <property type="entry name" value="Glycosyltransf_2"/>
</dbReference>
<dbReference type="PANTHER" id="PTHR43685">
    <property type="entry name" value="GLYCOSYLTRANSFERASE"/>
    <property type="match status" value="1"/>
</dbReference>
<gene>
    <name evidence="2" type="ORF">FJU11_11270</name>
</gene>
<dbReference type="InterPro" id="IPR029044">
    <property type="entry name" value="Nucleotide-diphossugar_trans"/>
</dbReference>
<dbReference type="CDD" id="cd00761">
    <property type="entry name" value="Glyco_tranf_GTA_type"/>
    <property type="match status" value="1"/>
</dbReference>
<dbReference type="SUPFAM" id="SSF53448">
    <property type="entry name" value="Nucleotide-diphospho-sugar transferases"/>
    <property type="match status" value="1"/>
</dbReference>
<dbReference type="GO" id="GO:0016740">
    <property type="term" value="F:transferase activity"/>
    <property type="evidence" value="ECO:0007669"/>
    <property type="project" value="UniProtKB-KW"/>
</dbReference>
<accession>A0A506TZQ4</accession>
<dbReference type="OrthoDB" id="9794124at2"/>
<dbReference type="PANTHER" id="PTHR43685:SF2">
    <property type="entry name" value="GLYCOSYLTRANSFERASE 2-LIKE DOMAIN-CONTAINING PROTEIN"/>
    <property type="match status" value="1"/>
</dbReference>
<keyword evidence="2" id="KW-0808">Transferase</keyword>
<evidence type="ECO:0000259" key="1">
    <source>
        <dbReference type="Pfam" id="PF00535"/>
    </source>
</evidence>
<evidence type="ECO:0000313" key="3">
    <source>
        <dbReference type="Proteomes" id="UP000320314"/>
    </source>
</evidence>
<keyword evidence="3" id="KW-1185">Reference proteome</keyword>